<evidence type="ECO:0000256" key="3">
    <source>
        <dbReference type="ARBA" id="ARBA00023237"/>
    </source>
</evidence>
<evidence type="ECO:0000313" key="8">
    <source>
        <dbReference type="Proteomes" id="UP000198510"/>
    </source>
</evidence>
<dbReference type="PROSITE" id="PS51123">
    <property type="entry name" value="OMPA_2"/>
    <property type="match status" value="1"/>
</dbReference>
<dbReference type="PANTHER" id="PTHR30329:SF21">
    <property type="entry name" value="LIPOPROTEIN YIAD-RELATED"/>
    <property type="match status" value="1"/>
</dbReference>
<dbReference type="RefSeq" id="WP_089681124.1">
    <property type="nucleotide sequence ID" value="NZ_FNFO01000003.1"/>
</dbReference>
<reference evidence="7 8" key="1">
    <citation type="submission" date="2016-10" db="EMBL/GenBank/DDBJ databases">
        <authorList>
            <person name="de Groot N.N."/>
        </authorList>
    </citation>
    <scope>NUCLEOTIDE SEQUENCE [LARGE SCALE GENOMIC DNA]</scope>
    <source>
        <strain evidence="7 8">DSM 25186</strain>
    </source>
</reference>
<dbReference type="InterPro" id="IPR006664">
    <property type="entry name" value="OMP_bac"/>
</dbReference>
<comment type="subcellular location">
    <subcellularLocation>
        <location evidence="1">Cell outer membrane</location>
    </subcellularLocation>
</comment>
<sequence length="238" mass="27159">MSTFNLIALSLVLTLFVPGAEQARSQKNTSAEPEDLLHVQGKVTDGKSGEVIDAHLEYYKLPDSDKVGIYNTESGTFDLLMSGNAAYELEVVAQGYIPYQESLALYDHAGKEMVKNIELVPLKKGDVLRLDNLLFEQDEFYITESSYRELDRLVRMMEVNPTLEIRLEGHTDIRGNPRRNYQLSKNRIMEVGRYLQERGIDKNRLEFKAFGGSEPLVREGSLEQRAANRRVEVRIMKI</sequence>
<gene>
    <name evidence="7" type="ORF">SAMN05421823_103165</name>
</gene>
<keyword evidence="5" id="KW-0732">Signal</keyword>
<dbReference type="GO" id="GO:0009279">
    <property type="term" value="C:cell outer membrane"/>
    <property type="evidence" value="ECO:0007669"/>
    <property type="project" value="UniProtKB-SubCell"/>
</dbReference>
<dbReference type="InterPro" id="IPR006665">
    <property type="entry name" value="OmpA-like"/>
</dbReference>
<protein>
    <submittedName>
        <fullName evidence="7">OmpA family protein</fullName>
    </submittedName>
</protein>
<evidence type="ECO:0000256" key="1">
    <source>
        <dbReference type="ARBA" id="ARBA00004442"/>
    </source>
</evidence>
<dbReference type="InterPro" id="IPR050330">
    <property type="entry name" value="Bact_OuterMem_StrucFunc"/>
</dbReference>
<dbReference type="Proteomes" id="UP000198510">
    <property type="component" value="Unassembled WGS sequence"/>
</dbReference>
<evidence type="ECO:0000259" key="6">
    <source>
        <dbReference type="PROSITE" id="PS51123"/>
    </source>
</evidence>
<keyword evidence="3" id="KW-0998">Cell outer membrane</keyword>
<keyword evidence="8" id="KW-1185">Reference proteome</keyword>
<dbReference type="PRINTS" id="PR01021">
    <property type="entry name" value="OMPADOMAIN"/>
</dbReference>
<dbReference type="OrthoDB" id="611024at2"/>
<feature type="chain" id="PRO_5011753128" evidence="5">
    <location>
        <begin position="24"/>
        <end position="238"/>
    </location>
</feature>
<evidence type="ECO:0000256" key="4">
    <source>
        <dbReference type="PROSITE-ProRule" id="PRU00473"/>
    </source>
</evidence>
<dbReference type="Gene3D" id="3.30.1330.60">
    <property type="entry name" value="OmpA-like domain"/>
    <property type="match status" value="1"/>
</dbReference>
<dbReference type="InterPro" id="IPR036737">
    <property type="entry name" value="OmpA-like_sf"/>
</dbReference>
<dbReference type="CDD" id="cd07185">
    <property type="entry name" value="OmpA_C-like"/>
    <property type="match status" value="1"/>
</dbReference>
<dbReference type="AlphaFoldDB" id="A0A1G9DL39"/>
<evidence type="ECO:0000256" key="2">
    <source>
        <dbReference type="ARBA" id="ARBA00023136"/>
    </source>
</evidence>
<feature type="domain" description="OmpA-like" evidence="6">
    <location>
        <begin position="122"/>
        <end position="238"/>
    </location>
</feature>
<organism evidence="7 8">
    <name type="scientific">Catalinimonas alkaloidigena</name>
    <dbReference type="NCBI Taxonomy" id="1075417"/>
    <lineage>
        <taxon>Bacteria</taxon>
        <taxon>Pseudomonadati</taxon>
        <taxon>Bacteroidota</taxon>
        <taxon>Cytophagia</taxon>
        <taxon>Cytophagales</taxon>
        <taxon>Catalimonadaceae</taxon>
        <taxon>Catalinimonas</taxon>
    </lineage>
</organism>
<dbReference type="SUPFAM" id="SSF103088">
    <property type="entry name" value="OmpA-like"/>
    <property type="match status" value="1"/>
</dbReference>
<proteinExistence type="predicted"/>
<dbReference type="Pfam" id="PF00691">
    <property type="entry name" value="OmpA"/>
    <property type="match status" value="1"/>
</dbReference>
<evidence type="ECO:0000256" key="5">
    <source>
        <dbReference type="SAM" id="SignalP"/>
    </source>
</evidence>
<evidence type="ECO:0000313" key="7">
    <source>
        <dbReference type="EMBL" id="SDK64530.1"/>
    </source>
</evidence>
<dbReference type="EMBL" id="FNFO01000003">
    <property type="protein sequence ID" value="SDK64530.1"/>
    <property type="molecule type" value="Genomic_DNA"/>
</dbReference>
<dbReference type="STRING" id="1075417.SAMN05421823_103165"/>
<accession>A0A1G9DL39</accession>
<feature type="signal peptide" evidence="5">
    <location>
        <begin position="1"/>
        <end position="23"/>
    </location>
</feature>
<name>A0A1G9DL39_9BACT</name>
<dbReference type="PANTHER" id="PTHR30329">
    <property type="entry name" value="STATOR ELEMENT OF FLAGELLAR MOTOR COMPLEX"/>
    <property type="match status" value="1"/>
</dbReference>
<keyword evidence="2 4" id="KW-0472">Membrane</keyword>